<evidence type="ECO:0000256" key="4">
    <source>
        <dbReference type="ARBA" id="ARBA00022833"/>
    </source>
</evidence>
<dbReference type="CDD" id="cd05188">
    <property type="entry name" value="MDR"/>
    <property type="match status" value="1"/>
</dbReference>
<protein>
    <recommendedName>
        <fullName evidence="7">Alcohol dehydrogenase-like C-terminal domain-containing protein</fullName>
    </recommendedName>
</protein>
<feature type="domain" description="Alcohol dehydrogenase-like C-terminal" evidence="7">
    <location>
        <begin position="190"/>
        <end position="318"/>
    </location>
</feature>
<dbReference type="PANTHER" id="PTHR43350">
    <property type="entry name" value="NAD-DEPENDENT ALCOHOL DEHYDROGENASE"/>
    <property type="match status" value="1"/>
</dbReference>
<dbReference type="EMBL" id="JAEUBD010001062">
    <property type="protein sequence ID" value="KAH3667731.1"/>
    <property type="molecule type" value="Genomic_DNA"/>
</dbReference>
<comment type="caution">
    <text evidence="8">The sequence shown here is derived from an EMBL/GenBank/DDBJ whole genome shotgun (WGS) entry which is preliminary data.</text>
</comment>
<evidence type="ECO:0000313" key="9">
    <source>
        <dbReference type="Proteomes" id="UP000788993"/>
    </source>
</evidence>
<reference evidence="8" key="1">
    <citation type="journal article" date="2021" name="Open Biol.">
        <title>Shared evolutionary footprints suggest mitochondrial oxidative damage underlies multiple complex I losses in fungi.</title>
        <authorList>
            <person name="Schikora-Tamarit M.A."/>
            <person name="Marcet-Houben M."/>
            <person name="Nosek J."/>
            <person name="Gabaldon T."/>
        </authorList>
    </citation>
    <scope>NUCLEOTIDE SEQUENCE</scope>
    <source>
        <strain evidence="8">NCAIM Y.01608</strain>
    </source>
</reference>
<comment type="cofactor">
    <cofactor evidence="1">
        <name>Zn(2+)</name>
        <dbReference type="ChEBI" id="CHEBI:29105"/>
    </cofactor>
</comment>
<dbReference type="GO" id="GO:0046872">
    <property type="term" value="F:metal ion binding"/>
    <property type="evidence" value="ECO:0007669"/>
    <property type="project" value="UniProtKB-KW"/>
</dbReference>
<keyword evidence="9" id="KW-1185">Reference proteome</keyword>
<keyword evidence="6" id="KW-0812">Transmembrane</keyword>
<accession>A0A9P8T796</accession>
<keyword evidence="6" id="KW-0472">Membrane</keyword>
<keyword evidence="3" id="KW-0479">Metal-binding</keyword>
<feature type="transmembrane region" description="Helical" evidence="6">
    <location>
        <begin position="275"/>
        <end position="294"/>
    </location>
</feature>
<dbReference type="InterPro" id="IPR013149">
    <property type="entry name" value="ADH-like_C"/>
</dbReference>
<reference evidence="8" key="2">
    <citation type="submission" date="2021-01" db="EMBL/GenBank/DDBJ databases">
        <authorList>
            <person name="Schikora-Tamarit M.A."/>
        </authorList>
    </citation>
    <scope>NUCLEOTIDE SEQUENCE</scope>
    <source>
        <strain evidence="8">NCAIM Y.01608</strain>
    </source>
</reference>
<dbReference type="InterPro" id="IPR036291">
    <property type="entry name" value="NAD(P)-bd_dom_sf"/>
</dbReference>
<evidence type="ECO:0000256" key="6">
    <source>
        <dbReference type="SAM" id="Phobius"/>
    </source>
</evidence>
<evidence type="ECO:0000256" key="3">
    <source>
        <dbReference type="ARBA" id="ARBA00022723"/>
    </source>
</evidence>
<dbReference type="Proteomes" id="UP000788993">
    <property type="component" value="Unassembled WGS sequence"/>
</dbReference>
<organism evidence="8 9">
    <name type="scientific">Ogataea polymorpha</name>
    <dbReference type="NCBI Taxonomy" id="460523"/>
    <lineage>
        <taxon>Eukaryota</taxon>
        <taxon>Fungi</taxon>
        <taxon>Dikarya</taxon>
        <taxon>Ascomycota</taxon>
        <taxon>Saccharomycotina</taxon>
        <taxon>Pichiomycetes</taxon>
        <taxon>Pichiales</taxon>
        <taxon>Pichiaceae</taxon>
        <taxon>Ogataea</taxon>
    </lineage>
</organism>
<evidence type="ECO:0000313" key="8">
    <source>
        <dbReference type="EMBL" id="KAH3667731.1"/>
    </source>
</evidence>
<dbReference type="Pfam" id="PF00107">
    <property type="entry name" value="ADH_zinc_N"/>
    <property type="match status" value="1"/>
</dbReference>
<dbReference type="GO" id="GO:0016491">
    <property type="term" value="F:oxidoreductase activity"/>
    <property type="evidence" value="ECO:0007669"/>
    <property type="project" value="UniProtKB-KW"/>
</dbReference>
<dbReference type="SUPFAM" id="SSF51735">
    <property type="entry name" value="NAD(P)-binding Rossmann-fold domains"/>
    <property type="match status" value="1"/>
</dbReference>
<dbReference type="Gene3D" id="3.40.50.720">
    <property type="entry name" value="NAD(P)-binding Rossmann-like Domain"/>
    <property type="match status" value="1"/>
</dbReference>
<keyword evidence="4" id="KW-0862">Zinc</keyword>
<proteinExistence type="inferred from homology"/>
<name>A0A9P8T796_9ASCO</name>
<dbReference type="Gene3D" id="3.90.180.10">
    <property type="entry name" value="Medium-chain alcohol dehydrogenases, catalytic domain"/>
    <property type="match status" value="1"/>
</dbReference>
<evidence type="ECO:0000259" key="7">
    <source>
        <dbReference type="Pfam" id="PF00107"/>
    </source>
</evidence>
<comment type="similarity">
    <text evidence="2">Belongs to the zinc-containing alcohol dehydrogenase family.</text>
</comment>
<keyword evidence="6" id="KW-1133">Transmembrane helix</keyword>
<dbReference type="InterPro" id="IPR011032">
    <property type="entry name" value="GroES-like_sf"/>
</dbReference>
<keyword evidence="5" id="KW-0560">Oxidoreductase</keyword>
<gene>
    <name evidence="8" type="ORF">OGATHE_003254</name>
</gene>
<evidence type="ECO:0000256" key="1">
    <source>
        <dbReference type="ARBA" id="ARBA00001947"/>
    </source>
</evidence>
<dbReference type="PANTHER" id="PTHR43350:SF17">
    <property type="entry name" value="NAD-DEPENDENT ALCOHOL DEHYDROGENASE"/>
    <property type="match status" value="1"/>
</dbReference>
<evidence type="ECO:0000256" key="2">
    <source>
        <dbReference type="ARBA" id="ARBA00008072"/>
    </source>
</evidence>
<evidence type="ECO:0000256" key="5">
    <source>
        <dbReference type="ARBA" id="ARBA00023002"/>
    </source>
</evidence>
<dbReference type="AlphaFoldDB" id="A0A9P8T796"/>
<sequence>MTLPKYQKAVVVEKYGASLALKELPVPEVAPGQVLVKVEASILGGGLKERVEQPKNPLFCLPEPFIIGTSAVGRVIESDTFKKGQLVYLDPTVWSRDSAGHYVVKSIIDGPTPESKALSAQEYKRNGYISEYTLVDIENCYPINEEAISVDTDVLSTLAFPLVAYGGFRGIDLKPGETVAIGPATGKFSSAAVAVASSMGAKVLALGRDKTALEKLASNYRNVHPVVLTGDKDADAATLHKFGSLDVFMDFSPTTASGPIFLDAAINAMSFGGRIILSGFIFGVVAVPYALLVSKDLTIKGRIMYSRQEAKDFIKMVENGIFKLDHVEVKKFAIEKFSEAADEASTKKLWNHQVVMSTK</sequence>
<dbReference type="SUPFAM" id="SSF50129">
    <property type="entry name" value="GroES-like"/>
    <property type="match status" value="1"/>
</dbReference>